<keyword evidence="1" id="KW-0732">Signal</keyword>
<evidence type="ECO:0000313" key="3">
    <source>
        <dbReference type="Proteomes" id="UP001556170"/>
    </source>
</evidence>
<name>A0ABV3QRX8_9GAMM</name>
<protein>
    <submittedName>
        <fullName evidence="2">Nuclear transport factor 2 family protein</fullName>
    </submittedName>
</protein>
<feature type="signal peptide" evidence="1">
    <location>
        <begin position="1"/>
        <end position="21"/>
    </location>
</feature>
<evidence type="ECO:0000313" key="2">
    <source>
        <dbReference type="EMBL" id="MEW9625350.1"/>
    </source>
</evidence>
<dbReference type="Proteomes" id="UP001556170">
    <property type="component" value="Unassembled WGS sequence"/>
</dbReference>
<feature type="chain" id="PRO_5047183433" evidence="1">
    <location>
        <begin position="22"/>
        <end position="166"/>
    </location>
</feature>
<comment type="caution">
    <text evidence="2">The sequence shown here is derived from an EMBL/GenBank/DDBJ whole genome shotgun (WGS) entry which is preliminary data.</text>
</comment>
<evidence type="ECO:0000256" key="1">
    <source>
        <dbReference type="SAM" id="SignalP"/>
    </source>
</evidence>
<dbReference type="EMBL" id="JBFOHL010000013">
    <property type="protein sequence ID" value="MEW9625350.1"/>
    <property type="molecule type" value="Genomic_DNA"/>
</dbReference>
<gene>
    <name evidence="2" type="ORF">ABQJ56_14070</name>
</gene>
<reference evidence="2 3" key="1">
    <citation type="submission" date="2024-06" db="EMBL/GenBank/DDBJ databases">
        <authorList>
            <person name="Woo H."/>
        </authorList>
    </citation>
    <scope>NUCLEOTIDE SEQUENCE [LARGE SCALE GENOMIC DNA]</scope>
    <source>
        <strain evidence="2 3">S2-g</strain>
    </source>
</reference>
<sequence length="166" mass="18071">MKKSGWFALPLLAVFAVAAQAATPAVPDAQAQIEQVVAKFQTALLAKDKAGLESLFMPAGGAWFEVLGDDAYRQLSAKHPGVPRFHGDSHQRFIDFVTGGKGRMEEKFANVRIETDGAIATVYFDFVFLADGQPNNRGHEAWQLVNTGAGWKISAMVYSSDPTQLR</sequence>
<proteinExistence type="predicted"/>
<dbReference type="Gene3D" id="3.10.450.50">
    <property type="match status" value="1"/>
</dbReference>
<accession>A0ABV3QRX8</accession>
<organism evidence="2 3">
    <name type="scientific">Rhodanobacter geophilus</name>
    <dbReference type="NCBI Taxonomy" id="3162488"/>
    <lineage>
        <taxon>Bacteria</taxon>
        <taxon>Pseudomonadati</taxon>
        <taxon>Pseudomonadota</taxon>
        <taxon>Gammaproteobacteria</taxon>
        <taxon>Lysobacterales</taxon>
        <taxon>Rhodanobacteraceae</taxon>
        <taxon>Rhodanobacter</taxon>
    </lineage>
</organism>
<dbReference type="InterPro" id="IPR032710">
    <property type="entry name" value="NTF2-like_dom_sf"/>
</dbReference>
<dbReference type="RefSeq" id="WP_367845643.1">
    <property type="nucleotide sequence ID" value="NZ_JBFOHL010000013.1"/>
</dbReference>
<keyword evidence="3" id="KW-1185">Reference proteome</keyword>
<dbReference type="SUPFAM" id="SSF54427">
    <property type="entry name" value="NTF2-like"/>
    <property type="match status" value="1"/>
</dbReference>